<dbReference type="PIRSF" id="PIRSF006324">
    <property type="entry name" value="LeuE"/>
    <property type="match status" value="1"/>
</dbReference>
<evidence type="ECO:0000313" key="7">
    <source>
        <dbReference type="EMBL" id="MQS16733.1"/>
    </source>
</evidence>
<dbReference type="PANTHER" id="PTHR30086:SF20">
    <property type="entry name" value="ARGININE EXPORTER PROTEIN ARGO-RELATED"/>
    <property type="match status" value="1"/>
</dbReference>
<dbReference type="EMBL" id="WBOF01000003">
    <property type="protein sequence ID" value="MQS16733.1"/>
    <property type="molecule type" value="Genomic_DNA"/>
</dbReference>
<reference evidence="7 8" key="1">
    <citation type="submission" date="2019-09" db="EMBL/GenBank/DDBJ databases">
        <title>Genome Sequences of Streptomyces kaniharaensis ATCC 21070.</title>
        <authorList>
            <person name="Zhu W."/>
            <person name="De Crecy-Lagard V."/>
            <person name="Richards N.G."/>
        </authorList>
    </citation>
    <scope>NUCLEOTIDE SEQUENCE [LARGE SCALE GENOMIC DNA]</scope>
    <source>
        <strain evidence="7 8">SF-557</strain>
    </source>
</reference>
<protein>
    <submittedName>
        <fullName evidence="7">LysE family translocator</fullName>
    </submittedName>
</protein>
<keyword evidence="3 6" id="KW-0812">Transmembrane</keyword>
<dbReference type="AlphaFoldDB" id="A0A6N7L4A2"/>
<feature type="transmembrane region" description="Helical" evidence="6">
    <location>
        <begin position="140"/>
        <end position="168"/>
    </location>
</feature>
<accession>A0A6N7L4A2</accession>
<proteinExistence type="predicted"/>
<dbReference type="GO" id="GO:0015171">
    <property type="term" value="F:amino acid transmembrane transporter activity"/>
    <property type="evidence" value="ECO:0007669"/>
    <property type="project" value="TreeGrafter"/>
</dbReference>
<keyword evidence="5 6" id="KW-0472">Membrane</keyword>
<comment type="caution">
    <text evidence="7">The sequence shown here is derived from an EMBL/GenBank/DDBJ whole genome shotgun (WGS) entry which is preliminary data.</text>
</comment>
<feature type="transmembrane region" description="Helical" evidence="6">
    <location>
        <begin position="40"/>
        <end position="64"/>
    </location>
</feature>
<keyword evidence="2" id="KW-1003">Cell membrane</keyword>
<organism evidence="7 8">
    <name type="scientific">Streptomyces kaniharaensis</name>
    <dbReference type="NCBI Taxonomy" id="212423"/>
    <lineage>
        <taxon>Bacteria</taxon>
        <taxon>Bacillati</taxon>
        <taxon>Actinomycetota</taxon>
        <taxon>Actinomycetes</taxon>
        <taxon>Kitasatosporales</taxon>
        <taxon>Streptomycetaceae</taxon>
        <taxon>Streptomyces</taxon>
    </lineage>
</organism>
<evidence type="ECO:0000256" key="1">
    <source>
        <dbReference type="ARBA" id="ARBA00004651"/>
    </source>
</evidence>
<evidence type="ECO:0000256" key="4">
    <source>
        <dbReference type="ARBA" id="ARBA00022989"/>
    </source>
</evidence>
<dbReference type="Proteomes" id="UP000450000">
    <property type="component" value="Unassembled WGS sequence"/>
</dbReference>
<dbReference type="OrthoDB" id="5185770at2"/>
<evidence type="ECO:0000256" key="6">
    <source>
        <dbReference type="SAM" id="Phobius"/>
    </source>
</evidence>
<feature type="transmembrane region" description="Helical" evidence="6">
    <location>
        <begin position="107"/>
        <end position="128"/>
    </location>
</feature>
<dbReference type="GO" id="GO:0005886">
    <property type="term" value="C:plasma membrane"/>
    <property type="evidence" value="ECO:0007669"/>
    <property type="project" value="UniProtKB-SubCell"/>
</dbReference>
<comment type="subcellular location">
    <subcellularLocation>
        <location evidence="1">Cell membrane</location>
        <topology evidence="1">Multi-pass membrane protein</topology>
    </subcellularLocation>
</comment>
<evidence type="ECO:0000313" key="8">
    <source>
        <dbReference type="Proteomes" id="UP000450000"/>
    </source>
</evidence>
<gene>
    <name evidence="7" type="ORF">F7Q99_32230</name>
</gene>
<dbReference type="PANTHER" id="PTHR30086">
    <property type="entry name" value="ARGININE EXPORTER PROTEIN ARGO"/>
    <property type="match status" value="1"/>
</dbReference>
<evidence type="ECO:0000256" key="3">
    <source>
        <dbReference type="ARBA" id="ARBA00022692"/>
    </source>
</evidence>
<keyword evidence="8" id="KW-1185">Reference proteome</keyword>
<dbReference type="Pfam" id="PF01810">
    <property type="entry name" value="LysE"/>
    <property type="match status" value="1"/>
</dbReference>
<evidence type="ECO:0000256" key="2">
    <source>
        <dbReference type="ARBA" id="ARBA00022475"/>
    </source>
</evidence>
<evidence type="ECO:0000256" key="5">
    <source>
        <dbReference type="ARBA" id="ARBA00023136"/>
    </source>
</evidence>
<dbReference type="InterPro" id="IPR001123">
    <property type="entry name" value="LeuE-type"/>
</dbReference>
<name>A0A6N7L4A2_9ACTN</name>
<sequence length="204" mass="20897">MVMALVAVPGPNMLLILSRGIGQGRRAAFASAVGVELGTMVHVLGTVIGVSALIATSALAFNVVKYAGAAYLVYLGVRTLLAKAEGPAGPAAATEPLRVLTLLRQGVLVNVLNPKVALFFLALLPQYVNPSRGSVASQTLVLGLVFFVIALAMDLVYAAASVGVGAFLARSARFVSAQKYVTGCTYLVLGASAAFAQPAGHRAN</sequence>
<keyword evidence="4 6" id="KW-1133">Transmembrane helix</keyword>